<sequence>MPGLAALQDAARARHLSITAVLQGPRDDLPDGCQTLLMLSPDEPAFWPAFTDSPEYCDGAPDPMDRWSLRVITAWAAELDARPVFPFGGPPFQPFIAWALASGFAASSPVGMMVHAQAGLYLSFRGALAMSVRVDAPAPPLSPCDSCADKPCLTACPVTALGPGGYDVPACKGYLVTDAGQDCMSRGCAARRACPAGQDHGRLSSHSAFHMIHFL</sequence>
<dbReference type="RefSeq" id="WP_043752340.1">
    <property type="nucleotide sequence ID" value="NZ_AQQX01000010.1"/>
</dbReference>
<protein>
    <recommendedName>
        <fullName evidence="3">Ferredoxin</fullName>
    </recommendedName>
</protein>
<keyword evidence="2" id="KW-1185">Reference proteome</keyword>
<reference evidence="1 2" key="1">
    <citation type="journal article" date="2015" name="Antonie Van Leeuwenhoek">
        <title>Pseudooceanicola atlanticus gen. nov. sp. nov., isolated from surface seawater of the Atlantic Ocean and reclassification of Oceanicola batsensis, Oceanicola marinus, Oceanicola nitratireducens, Oceanicola nanhaiensis, Oceanicola antarcticus and Oceanicola flagellatus, as Pseudooceanicola batsensis comb. nov., Pseudooceanicola marinus comb. nov., Pseudooceanicola nitratireducens comb. nov., Pseudooceanicola nanhaiensis comb. nov., Pseudooceanicola antarcticus comb. nov., and Pseudooceanicola flagellatus comb. nov.</title>
        <authorList>
            <person name="Lai Q."/>
            <person name="Li G."/>
            <person name="Liu X."/>
            <person name="Du Y."/>
            <person name="Sun F."/>
            <person name="Shao Z."/>
        </authorList>
    </citation>
    <scope>NUCLEOTIDE SEQUENCE [LARGE SCALE GENOMIC DNA]</scope>
    <source>
        <strain evidence="1 2">22II-s11g</strain>
    </source>
</reference>
<proteinExistence type="predicted"/>
<evidence type="ECO:0000313" key="2">
    <source>
        <dbReference type="Proteomes" id="UP000030004"/>
    </source>
</evidence>
<organism evidence="1 2">
    <name type="scientific">Pseudooceanicola atlanticus</name>
    <dbReference type="NCBI Taxonomy" id="1461694"/>
    <lineage>
        <taxon>Bacteria</taxon>
        <taxon>Pseudomonadati</taxon>
        <taxon>Pseudomonadota</taxon>
        <taxon>Alphaproteobacteria</taxon>
        <taxon>Rhodobacterales</taxon>
        <taxon>Paracoccaceae</taxon>
        <taxon>Pseudooceanicola</taxon>
    </lineage>
</organism>
<name>A0A0A0EAH3_9RHOB</name>
<dbReference type="STRING" id="1461694.ATO9_17740"/>
<dbReference type="eggNOG" id="COG1600">
    <property type="taxonomic scope" value="Bacteria"/>
</dbReference>
<evidence type="ECO:0008006" key="3">
    <source>
        <dbReference type="Google" id="ProtNLM"/>
    </source>
</evidence>
<dbReference type="Proteomes" id="UP000030004">
    <property type="component" value="Unassembled WGS sequence"/>
</dbReference>
<dbReference type="EMBL" id="AQQX01000010">
    <property type="protein sequence ID" value="KGM47469.1"/>
    <property type="molecule type" value="Genomic_DNA"/>
</dbReference>
<comment type="caution">
    <text evidence="1">The sequence shown here is derived from an EMBL/GenBank/DDBJ whole genome shotgun (WGS) entry which is preliminary data.</text>
</comment>
<dbReference type="AlphaFoldDB" id="A0A0A0EAH3"/>
<accession>A0A0A0EAH3</accession>
<gene>
    <name evidence="1" type="ORF">ATO9_17740</name>
</gene>
<evidence type="ECO:0000313" key="1">
    <source>
        <dbReference type="EMBL" id="KGM47469.1"/>
    </source>
</evidence>